<gene>
    <name evidence="5" type="ORF">DW116_05120</name>
    <name evidence="4" type="ORF">DW672_13555</name>
    <name evidence="3" type="ORF">DXD17_12330</name>
</gene>
<protein>
    <submittedName>
        <fullName evidence="3">DUF3887 domain-containing protein</fullName>
    </submittedName>
</protein>
<evidence type="ECO:0000313" key="7">
    <source>
        <dbReference type="Proteomes" id="UP000284902"/>
    </source>
</evidence>
<evidence type="ECO:0000256" key="1">
    <source>
        <dbReference type="SAM" id="Phobius"/>
    </source>
</evidence>
<dbReference type="InterPro" id="IPR024981">
    <property type="entry name" value="DUF3887"/>
</dbReference>
<feature type="transmembrane region" description="Helical" evidence="1">
    <location>
        <begin position="26"/>
        <end position="44"/>
    </location>
</feature>
<dbReference type="GeneID" id="77335046"/>
<dbReference type="AlphaFoldDB" id="A0A3E4LIY0"/>
<keyword evidence="1" id="KW-0472">Membrane</keyword>
<dbReference type="Proteomes" id="UP000285832">
    <property type="component" value="Unassembled WGS sequence"/>
</dbReference>
<keyword evidence="1" id="KW-0812">Transmembrane</keyword>
<dbReference type="Pfam" id="PF13026">
    <property type="entry name" value="DUF3887"/>
    <property type="match status" value="1"/>
</dbReference>
<evidence type="ECO:0000313" key="4">
    <source>
        <dbReference type="EMBL" id="RHF55570.1"/>
    </source>
</evidence>
<dbReference type="Proteomes" id="UP000284902">
    <property type="component" value="Unassembled WGS sequence"/>
</dbReference>
<evidence type="ECO:0000313" key="8">
    <source>
        <dbReference type="Proteomes" id="UP000285832"/>
    </source>
</evidence>
<evidence type="ECO:0000313" key="5">
    <source>
        <dbReference type="EMBL" id="RHJ62314.1"/>
    </source>
</evidence>
<accession>A0A3E4LIY0</accession>
<reference evidence="6 7" key="1">
    <citation type="submission" date="2018-08" db="EMBL/GenBank/DDBJ databases">
        <title>A genome reference for cultivated species of the human gut microbiota.</title>
        <authorList>
            <person name="Zou Y."/>
            <person name="Xue W."/>
            <person name="Luo G."/>
        </authorList>
    </citation>
    <scope>NUCLEOTIDE SEQUENCE [LARGE SCALE GENOMIC DNA]</scope>
    <source>
        <strain evidence="5 8">AM09-9</strain>
        <strain evidence="4 7">AM25-1LB</strain>
        <strain evidence="3 6">TF11-7</strain>
    </source>
</reference>
<evidence type="ECO:0000313" key="6">
    <source>
        <dbReference type="Proteomes" id="UP000260793"/>
    </source>
</evidence>
<dbReference type="RefSeq" id="WP_005609083.1">
    <property type="nucleotide sequence ID" value="NZ_CABKOA010000040.1"/>
</dbReference>
<feature type="domain" description="DUF3887" evidence="2">
    <location>
        <begin position="65"/>
        <end position="158"/>
    </location>
</feature>
<proteinExistence type="predicted"/>
<dbReference type="Gene3D" id="3.10.450.590">
    <property type="match status" value="1"/>
</dbReference>
<comment type="caution">
    <text evidence="3">The sequence shown here is derived from an EMBL/GenBank/DDBJ whole genome shotgun (WGS) entry which is preliminary data.</text>
</comment>
<dbReference type="EMBL" id="QRMI01000010">
    <property type="protein sequence ID" value="RHJ62314.1"/>
    <property type="molecule type" value="Genomic_DNA"/>
</dbReference>
<dbReference type="Proteomes" id="UP000260793">
    <property type="component" value="Unassembled WGS sequence"/>
</dbReference>
<dbReference type="EMBL" id="QRHG01000063">
    <property type="protein sequence ID" value="RHF55570.1"/>
    <property type="molecule type" value="Genomic_DNA"/>
</dbReference>
<evidence type="ECO:0000313" key="3">
    <source>
        <dbReference type="EMBL" id="RGK37470.1"/>
    </source>
</evidence>
<keyword evidence="1" id="KW-1133">Transmembrane helix</keyword>
<evidence type="ECO:0000259" key="2">
    <source>
        <dbReference type="Pfam" id="PF13026"/>
    </source>
</evidence>
<dbReference type="EMBL" id="QSQN01000038">
    <property type="protein sequence ID" value="RGK37470.1"/>
    <property type="molecule type" value="Genomic_DNA"/>
</dbReference>
<organism evidence="3 6">
    <name type="scientific">[Ruminococcus] lactaris</name>
    <dbReference type="NCBI Taxonomy" id="46228"/>
    <lineage>
        <taxon>Bacteria</taxon>
        <taxon>Bacillati</taxon>
        <taxon>Bacillota</taxon>
        <taxon>Clostridia</taxon>
        <taxon>Lachnospirales</taxon>
        <taxon>Lachnospiraceae</taxon>
        <taxon>Mediterraneibacter</taxon>
    </lineage>
</organism>
<name>A0A3E4LIY0_9FIRM</name>
<sequence>MNQKLYNPKFKEKKTAAEKKKKTRNIVIIAVILVLASVATYWMMPRTGSLEDSTLFDEATVKSQAEKVIGYINADDYESLQDVSADKMKEIMTEERLSEAKEKVSDDWGAFKSMGDISTTTISKRGVNAAVAYVTATYENVEIHYTLAFDEDMKLASFGMQ</sequence>